<feature type="non-terminal residue" evidence="2">
    <location>
        <position position="1"/>
    </location>
</feature>
<name>A0A371GJS5_MUCPR</name>
<evidence type="ECO:0000256" key="1">
    <source>
        <dbReference type="SAM" id="MobiDB-lite"/>
    </source>
</evidence>
<comment type="caution">
    <text evidence="2">The sequence shown here is derived from an EMBL/GenBank/DDBJ whole genome shotgun (WGS) entry which is preliminary data.</text>
</comment>
<keyword evidence="3" id="KW-1185">Reference proteome</keyword>
<feature type="compositionally biased region" description="Basic and acidic residues" evidence="1">
    <location>
        <begin position="8"/>
        <end position="26"/>
    </location>
</feature>
<sequence>MPSRHNKSRECHTRISRIDPATHEETIQQPNKEWPNCVIHVNDPAQRSSQLQLNSAAMSLLENLPCHSEESSQG</sequence>
<evidence type="ECO:0000313" key="2">
    <source>
        <dbReference type="EMBL" id="RDX90797.1"/>
    </source>
</evidence>
<proteinExistence type="predicted"/>
<feature type="region of interest" description="Disordered" evidence="1">
    <location>
        <begin position="1"/>
        <end position="35"/>
    </location>
</feature>
<gene>
    <name evidence="2" type="ORF">CR513_27303</name>
</gene>
<dbReference type="AlphaFoldDB" id="A0A371GJS5"/>
<dbReference type="EMBL" id="QJKJ01005282">
    <property type="protein sequence ID" value="RDX90797.1"/>
    <property type="molecule type" value="Genomic_DNA"/>
</dbReference>
<dbReference type="Proteomes" id="UP000257109">
    <property type="component" value="Unassembled WGS sequence"/>
</dbReference>
<accession>A0A371GJS5</accession>
<reference evidence="2" key="1">
    <citation type="submission" date="2018-05" db="EMBL/GenBank/DDBJ databases">
        <title>Draft genome of Mucuna pruriens seed.</title>
        <authorList>
            <person name="Nnadi N.E."/>
            <person name="Vos R."/>
            <person name="Hasami M.H."/>
            <person name="Devisetty U.K."/>
            <person name="Aguiy J.C."/>
        </authorList>
    </citation>
    <scope>NUCLEOTIDE SEQUENCE [LARGE SCALE GENOMIC DNA]</scope>
    <source>
        <strain evidence="2">JCA_2017</strain>
    </source>
</reference>
<evidence type="ECO:0000313" key="3">
    <source>
        <dbReference type="Proteomes" id="UP000257109"/>
    </source>
</evidence>
<organism evidence="2 3">
    <name type="scientific">Mucuna pruriens</name>
    <name type="common">Velvet bean</name>
    <name type="synonym">Dolichos pruriens</name>
    <dbReference type="NCBI Taxonomy" id="157652"/>
    <lineage>
        <taxon>Eukaryota</taxon>
        <taxon>Viridiplantae</taxon>
        <taxon>Streptophyta</taxon>
        <taxon>Embryophyta</taxon>
        <taxon>Tracheophyta</taxon>
        <taxon>Spermatophyta</taxon>
        <taxon>Magnoliopsida</taxon>
        <taxon>eudicotyledons</taxon>
        <taxon>Gunneridae</taxon>
        <taxon>Pentapetalae</taxon>
        <taxon>rosids</taxon>
        <taxon>fabids</taxon>
        <taxon>Fabales</taxon>
        <taxon>Fabaceae</taxon>
        <taxon>Papilionoideae</taxon>
        <taxon>50 kb inversion clade</taxon>
        <taxon>NPAAA clade</taxon>
        <taxon>indigoferoid/millettioid clade</taxon>
        <taxon>Phaseoleae</taxon>
        <taxon>Mucuna</taxon>
    </lineage>
</organism>
<protein>
    <submittedName>
        <fullName evidence="2">Uncharacterized protein</fullName>
    </submittedName>
</protein>